<dbReference type="OrthoDB" id="408631at2759"/>
<dbReference type="InterPro" id="IPR050300">
    <property type="entry name" value="GDXG_lipolytic_enzyme"/>
</dbReference>
<feature type="transmembrane region" description="Helical" evidence="4">
    <location>
        <begin position="22"/>
        <end position="44"/>
    </location>
</feature>
<organism evidence="6 7">
    <name type="scientific">Tolypocladium paradoxum</name>
    <dbReference type="NCBI Taxonomy" id="94208"/>
    <lineage>
        <taxon>Eukaryota</taxon>
        <taxon>Fungi</taxon>
        <taxon>Dikarya</taxon>
        <taxon>Ascomycota</taxon>
        <taxon>Pezizomycotina</taxon>
        <taxon>Sordariomycetes</taxon>
        <taxon>Hypocreomycetidae</taxon>
        <taxon>Hypocreales</taxon>
        <taxon>Ophiocordycipitaceae</taxon>
        <taxon>Tolypocladium</taxon>
    </lineage>
</organism>
<keyword evidence="4" id="KW-0472">Membrane</keyword>
<accession>A0A2S4LA89</accession>
<feature type="domain" description="Alpha/beta hydrolase fold-3" evidence="5">
    <location>
        <begin position="151"/>
        <end position="382"/>
    </location>
</feature>
<dbReference type="Proteomes" id="UP000237481">
    <property type="component" value="Unassembled WGS sequence"/>
</dbReference>
<evidence type="ECO:0000259" key="5">
    <source>
        <dbReference type="Pfam" id="PF07859"/>
    </source>
</evidence>
<comment type="caution">
    <text evidence="6">The sequence shown here is derived from an EMBL/GenBank/DDBJ whole genome shotgun (WGS) entry which is preliminary data.</text>
</comment>
<evidence type="ECO:0000313" key="7">
    <source>
        <dbReference type="Proteomes" id="UP000237481"/>
    </source>
</evidence>
<dbReference type="InterPro" id="IPR033140">
    <property type="entry name" value="Lipase_GDXG_put_SER_AS"/>
</dbReference>
<keyword evidence="4" id="KW-0812">Transmembrane</keyword>
<evidence type="ECO:0000313" key="6">
    <source>
        <dbReference type="EMBL" id="POR39360.1"/>
    </source>
</evidence>
<evidence type="ECO:0000256" key="3">
    <source>
        <dbReference type="PROSITE-ProRule" id="PRU10038"/>
    </source>
</evidence>
<dbReference type="GO" id="GO:0016787">
    <property type="term" value="F:hydrolase activity"/>
    <property type="evidence" value="ECO:0007669"/>
    <property type="project" value="UniProtKB-KW"/>
</dbReference>
<keyword evidence="4" id="KW-1133">Transmembrane helix</keyword>
<evidence type="ECO:0000256" key="2">
    <source>
        <dbReference type="ARBA" id="ARBA00022801"/>
    </source>
</evidence>
<dbReference type="Gene3D" id="3.40.50.1820">
    <property type="entry name" value="alpha/beta hydrolase"/>
    <property type="match status" value="1"/>
</dbReference>
<name>A0A2S4LA89_9HYPO</name>
<keyword evidence="7" id="KW-1185">Reference proteome</keyword>
<gene>
    <name evidence="6" type="ORF">TPAR_00436</name>
</gene>
<evidence type="ECO:0000256" key="4">
    <source>
        <dbReference type="SAM" id="Phobius"/>
    </source>
</evidence>
<keyword evidence="2" id="KW-0378">Hydrolase</keyword>
<dbReference type="Pfam" id="PF07859">
    <property type="entry name" value="Abhydrolase_3"/>
    <property type="match status" value="1"/>
</dbReference>
<dbReference type="PANTHER" id="PTHR48081">
    <property type="entry name" value="AB HYDROLASE SUPERFAMILY PROTEIN C4A8.06C"/>
    <property type="match status" value="1"/>
</dbReference>
<dbReference type="SUPFAM" id="SSF53474">
    <property type="entry name" value="alpha/beta-Hydrolases"/>
    <property type="match status" value="1"/>
</dbReference>
<protein>
    <recommendedName>
        <fullName evidence="5">Alpha/beta hydrolase fold-3 domain-containing protein</fullName>
    </recommendedName>
</protein>
<feature type="active site" evidence="3">
    <location>
        <position position="230"/>
    </location>
</feature>
<dbReference type="PROSITE" id="PS01174">
    <property type="entry name" value="LIPASE_GDXG_SER"/>
    <property type="match status" value="1"/>
</dbReference>
<dbReference type="InterPro" id="IPR013094">
    <property type="entry name" value="AB_hydrolase_3"/>
</dbReference>
<comment type="similarity">
    <text evidence="1">Belongs to the 'GDXG' lipolytic enzyme family.</text>
</comment>
<dbReference type="PANTHER" id="PTHR48081:SF2">
    <property type="entry name" value="ALPHA_BETA-HYDROLASE"/>
    <property type="match status" value="1"/>
</dbReference>
<proteinExistence type="inferred from homology"/>
<dbReference type="STRING" id="94208.A0A2S4LA89"/>
<dbReference type="AlphaFoldDB" id="A0A2S4LA89"/>
<dbReference type="EMBL" id="PKSG01000044">
    <property type="protein sequence ID" value="POR39360.1"/>
    <property type="molecule type" value="Genomic_DNA"/>
</dbReference>
<reference evidence="6 7" key="1">
    <citation type="submission" date="2018-01" db="EMBL/GenBank/DDBJ databases">
        <title>Harnessing the power of phylogenomics to disentangle the directionality and signatures of interkingdom host jumping in the parasitic fungal genus Tolypocladium.</title>
        <authorList>
            <person name="Quandt C.A."/>
            <person name="Patterson W."/>
            <person name="Spatafora J.W."/>
        </authorList>
    </citation>
    <scope>NUCLEOTIDE SEQUENCE [LARGE SCALE GENOMIC DNA]</scope>
    <source>
        <strain evidence="6 7">NRBC 100945</strain>
    </source>
</reference>
<evidence type="ECO:0000256" key="1">
    <source>
        <dbReference type="ARBA" id="ARBA00010515"/>
    </source>
</evidence>
<dbReference type="InterPro" id="IPR029058">
    <property type="entry name" value="AB_hydrolase_fold"/>
</dbReference>
<sequence>MILGPVSLMDCFVYCLFLAPQLIWHIGLFRTTFVVLKTLPFLLLRLPFQFLRDRYWTSAAAAPAFVQGSTVFEDLVVRCVRHAFRTIPANIGRVFFSKGVTLPFLRWRMLRHGYLKCPVYWRERAIAEGQKSTKGVWIMHKPDQPPSLVIYYVRGGGFALGSCYFYLEFLLAWHHLLLGAGHENPAIFALDYTLVPDDIYPTQVLQTLQGYKHVLDVVQDASKVCVAGDSAGGTLVLSLLLELGSQVGNRPRKGVKAGIRGGLSEPWPPVLPVPRMATLISPWVKLMSNLHYPSKVDYLDRQTLWRYAREYAGESMLNQQPASPGSCVDDELWKAASPRRGYFITFGEEEVFAPDIETFVKRQARGGIEIEALQFDGGIHAWPVASLFLSSTAEKRLQGLRSIVGQISKRTGQKAEKTKEEAWQLSD</sequence>